<proteinExistence type="predicted"/>
<evidence type="ECO:0000313" key="2">
    <source>
        <dbReference type="EMBL" id="ORJ55536.1"/>
    </source>
</evidence>
<organism evidence="2 3">
    <name type="scientific">Mycobacterium simiae</name>
    <name type="common">Mycobacterium habana</name>
    <dbReference type="NCBI Taxonomy" id="1784"/>
    <lineage>
        <taxon>Bacteria</taxon>
        <taxon>Bacillati</taxon>
        <taxon>Actinomycetota</taxon>
        <taxon>Actinomycetes</taxon>
        <taxon>Mycobacteriales</taxon>
        <taxon>Mycobacteriaceae</taxon>
        <taxon>Mycobacterium</taxon>
        <taxon>Mycobacterium simiae complex</taxon>
    </lineage>
</organism>
<evidence type="ECO:0000256" key="1">
    <source>
        <dbReference type="SAM" id="Phobius"/>
    </source>
</evidence>
<feature type="transmembrane region" description="Helical" evidence="1">
    <location>
        <begin position="148"/>
        <end position="164"/>
    </location>
</feature>
<comment type="caution">
    <text evidence="2">The sequence shown here is derived from an EMBL/GenBank/DDBJ whole genome shotgun (WGS) entry which is preliminary data.</text>
</comment>
<sequence>MWARLVVAPWWVHWLLNAAILAVTLSVLGAFVFPGLMALGWAWPLLSLVAFSLIVTALLTRARRPVQQSYARIVAGLDLEQRSNVVRALRTGEAPSDPAVLAAAIRVGDLSAEYLRRVPPWQRRLAWLVPLLAAAAAVLEFVGHDARLGLVWAALALLVAIRLGRTTRAARRLPQRLELLRSAANSSPQALSALRHPHDSPAAPAGLRYRIAVVVVAVAAGAAGGMAGYLQGRPSHDCRTADAAVNYIHAHPDMLDPWLITPGGPGLDEYRDWSDQLVAYSHRVSAPELAPHLRRIAELSTNAVSTVTEARRDSFTTPPPDRVLGWRDSYQHLIGQLVEEDNALIPPCHPRR</sequence>
<evidence type="ECO:0008006" key="4">
    <source>
        <dbReference type="Google" id="ProtNLM"/>
    </source>
</evidence>
<keyword evidence="1" id="KW-0472">Membrane</keyword>
<keyword evidence="1" id="KW-0812">Transmembrane</keyword>
<dbReference type="Proteomes" id="UP000193040">
    <property type="component" value="Unassembled WGS sequence"/>
</dbReference>
<accession>A0A1X0XRN9</accession>
<dbReference type="EMBL" id="MZZM01000030">
    <property type="protein sequence ID" value="ORJ55536.1"/>
    <property type="molecule type" value="Genomic_DNA"/>
</dbReference>
<keyword evidence="3" id="KW-1185">Reference proteome</keyword>
<feature type="transmembrane region" description="Helical" evidence="1">
    <location>
        <begin position="39"/>
        <end position="59"/>
    </location>
</feature>
<dbReference type="RefSeq" id="WP_084953017.1">
    <property type="nucleotide sequence ID" value="NZ_MZZM01000030.1"/>
</dbReference>
<keyword evidence="1" id="KW-1133">Transmembrane helix</keyword>
<dbReference type="AlphaFoldDB" id="A0A1X0XRN9"/>
<name>A0A1X0XRN9_MYCSI</name>
<feature type="transmembrane region" description="Helical" evidence="1">
    <location>
        <begin position="12"/>
        <end position="33"/>
    </location>
</feature>
<gene>
    <name evidence="2" type="ORF">B5M45_24545</name>
</gene>
<feature type="transmembrane region" description="Helical" evidence="1">
    <location>
        <begin position="125"/>
        <end position="142"/>
    </location>
</feature>
<protein>
    <recommendedName>
        <fullName evidence="4">Integral membrane protein</fullName>
    </recommendedName>
</protein>
<feature type="transmembrane region" description="Helical" evidence="1">
    <location>
        <begin position="211"/>
        <end position="230"/>
    </location>
</feature>
<reference evidence="2 3" key="1">
    <citation type="submission" date="2017-03" db="EMBL/GenBank/DDBJ databases">
        <title>Genomic insights into Mycobacterium simiae human colonization.</title>
        <authorList>
            <person name="Steffani J.L."/>
            <person name="Brunck M.E."/>
            <person name="Cruz E."/>
            <person name="Montiel R."/>
            <person name="Barona F."/>
        </authorList>
    </citation>
    <scope>NUCLEOTIDE SEQUENCE [LARGE SCALE GENOMIC DNA]</scope>
    <source>
        <strain evidence="2 3">MsiGto</strain>
    </source>
</reference>
<evidence type="ECO:0000313" key="3">
    <source>
        <dbReference type="Proteomes" id="UP000193040"/>
    </source>
</evidence>